<evidence type="ECO:0000313" key="2">
    <source>
        <dbReference type="EMBL" id="GAA4557600.1"/>
    </source>
</evidence>
<dbReference type="RefSeq" id="WP_345426412.1">
    <property type="nucleotide sequence ID" value="NZ_BAABGT010000102.1"/>
</dbReference>
<dbReference type="Proteomes" id="UP001501598">
    <property type="component" value="Unassembled WGS sequence"/>
</dbReference>
<feature type="domain" description="HTH marR-type" evidence="1">
    <location>
        <begin position="6"/>
        <end position="140"/>
    </location>
</feature>
<keyword evidence="3" id="KW-1185">Reference proteome</keyword>
<dbReference type="PANTHER" id="PTHR33164">
    <property type="entry name" value="TRANSCRIPTIONAL REGULATOR, MARR FAMILY"/>
    <property type="match status" value="1"/>
</dbReference>
<dbReference type="SMART" id="SM00347">
    <property type="entry name" value="HTH_MARR"/>
    <property type="match status" value="1"/>
</dbReference>
<accession>A0ABP8S2S6</accession>
<comment type="caution">
    <text evidence="2">The sequence shown here is derived from an EMBL/GenBank/DDBJ whole genome shotgun (WGS) entry which is preliminary data.</text>
</comment>
<dbReference type="PRINTS" id="PR00598">
    <property type="entry name" value="HTHMARR"/>
</dbReference>
<protein>
    <recommendedName>
        <fullName evidence="1">HTH marR-type domain-containing protein</fullName>
    </recommendedName>
</protein>
<dbReference type="PANTHER" id="PTHR33164:SF94">
    <property type="entry name" value="TRANSCRIPTIONAL REGULATORY PROTEIN-RELATED"/>
    <property type="match status" value="1"/>
</dbReference>
<dbReference type="InterPro" id="IPR036390">
    <property type="entry name" value="WH_DNA-bd_sf"/>
</dbReference>
<dbReference type="EMBL" id="BAABGT010000102">
    <property type="protein sequence ID" value="GAA4557600.1"/>
    <property type="molecule type" value="Genomic_DNA"/>
</dbReference>
<evidence type="ECO:0000313" key="3">
    <source>
        <dbReference type="Proteomes" id="UP001501598"/>
    </source>
</evidence>
<dbReference type="SUPFAM" id="SSF46785">
    <property type="entry name" value="Winged helix' DNA-binding domain"/>
    <property type="match status" value="1"/>
</dbReference>
<dbReference type="PROSITE" id="PS50995">
    <property type="entry name" value="HTH_MARR_2"/>
    <property type="match status" value="1"/>
</dbReference>
<dbReference type="Gene3D" id="1.10.10.10">
    <property type="entry name" value="Winged helix-like DNA-binding domain superfamily/Winged helix DNA-binding domain"/>
    <property type="match status" value="1"/>
</dbReference>
<reference evidence="3" key="1">
    <citation type="journal article" date="2019" name="Int. J. Syst. Evol. Microbiol.">
        <title>The Global Catalogue of Microorganisms (GCM) 10K type strain sequencing project: providing services to taxonomists for standard genome sequencing and annotation.</title>
        <authorList>
            <consortium name="The Broad Institute Genomics Platform"/>
            <consortium name="The Broad Institute Genome Sequencing Center for Infectious Disease"/>
            <person name="Wu L."/>
            <person name="Ma J."/>
        </authorList>
    </citation>
    <scope>NUCLEOTIDE SEQUENCE [LARGE SCALE GENOMIC DNA]</scope>
    <source>
        <strain evidence="3">JCM 17906</strain>
    </source>
</reference>
<dbReference type="Pfam" id="PF12802">
    <property type="entry name" value="MarR_2"/>
    <property type="match status" value="1"/>
</dbReference>
<proteinExistence type="predicted"/>
<dbReference type="InterPro" id="IPR000835">
    <property type="entry name" value="HTH_MarR-typ"/>
</dbReference>
<organism evidence="2 3">
    <name type="scientific">Pseudonocardia xishanensis</name>
    <dbReference type="NCBI Taxonomy" id="630995"/>
    <lineage>
        <taxon>Bacteria</taxon>
        <taxon>Bacillati</taxon>
        <taxon>Actinomycetota</taxon>
        <taxon>Actinomycetes</taxon>
        <taxon>Pseudonocardiales</taxon>
        <taxon>Pseudonocardiaceae</taxon>
        <taxon>Pseudonocardia</taxon>
    </lineage>
</organism>
<sequence length="154" mass="16833">MQRDPEDEVVDAVMSASRALLAVVARSLAAVDEDVTLPQYRALVVLAQHGPRRPVDLAEALAVTPSTATRMCDRLVARELAVRERVAEDRREVRVLLSDRGRDLVDEVTRRRRTELAGLLGALSAAQRSSVVQALRTFADAAGEVPEPDWAVVV</sequence>
<dbReference type="InterPro" id="IPR036388">
    <property type="entry name" value="WH-like_DNA-bd_sf"/>
</dbReference>
<evidence type="ECO:0000259" key="1">
    <source>
        <dbReference type="PROSITE" id="PS50995"/>
    </source>
</evidence>
<dbReference type="InterPro" id="IPR039422">
    <property type="entry name" value="MarR/SlyA-like"/>
</dbReference>
<gene>
    <name evidence="2" type="ORF">GCM10023175_62240</name>
</gene>
<name>A0ABP8S2S6_9PSEU</name>